<dbReference type="InterPro" id="IPR023393">
    <property type="entry name" value="START-like_dom_sf"/>
</dbReference>
<dbReference type="AlphaFoldDB" id="A0A858RRL0"/>
<evidence type="ECO:0000256" key="1">
    <source>
        <dbReference type="ARBA" id="ARBA00006817"/>
    </source>
</evidence>
<keyword evidence="4" id="KW-1185">Reference proteome</keyword>
<dbReference type="InterPro" id="IPR013538">
    <property type="entry name" value="ASHA1/2-like_C"/>
</dbReference>
<accession>A0A858RRL0</accession>
<dbReference type="Gene3D" id="3.30.530.20">
    <property type="match status" value="1"/>
</dbReference>
<dbReference type="KEGG" id="luo:HHL09_03600"/>
<dbReference type="CDD" id="cd08894">
    <property type="entry name" value="SRPBCC_CalC_Aha1-like_1"/>
    <property type="match status" value="1"/>
</dbReference>
<organism evidence="3 4">
    <name type="scientific">Luteolibacter luteus</name>
    <dbReference type="NCBI Taxonomy" id="2728835"/>
    <lineage>
        <taxon>Bacteria</taxon>
        <taxon>Pseudomonadati</taxon>
        <taxon>Verrucomicrobiota</taxon>
        <taxon>Verrucomicrobiia</taxon>
        <taxon>Verrucomicrobiales</taxon>
        <taxon>Verrucomicrobiaceae</taxon>
        <taxon>Luteolibacter</taxon>
    </lineage>
</organism>
<dbReference type="Proteomes" id="UP000501812">
    <property type="component" value="Chromosome"/>
</dbReference>
<gene>
    <name evidence="3" type="ORF">HHL09_03600</name>
</gene>
<sequence>MEAGWSLSFVRLEALLRDLREIVTSRVFPAPRAVLFEAFRNPQQLVSWWGPKGFRNTFDVFEPKSGGRWRFTMHGPNGTCYPNEKDFIAVVPEERIVFKHIDPVHGFRMTMIYQDEAGGTRLTWRMRFESEEQSAKMADLIAEKNEENFDRLEEHLMHSGMLAG</sequence>
<dbReference type="Pfam" id="PF08327">
    <property type="entry name" value="AHSA1"/>
    <property type="match status" value="1"/>
</dbReference>
<evidence type="ECO:0000313" key="4">
    <source>
        <dbReference type="Proteomes" id="UP000501812"/>
    </source>
</evidence>
<reference evidence="3 4" key="1">
    <citation type="submission" date="2020-04" db="EMBL/GenBank/DDBJ databases">
        <title>Luteolibacter sp. G-1-1-1 isolated from soil.</title>
        <authorList>
            <person name="Dahal R.H."/>
        </authorList>
    </citation>
    <scope>NUCLEOTIDE SEQUENCE [LARGE SCALE GENOMIC DNA]</scope>
    <source>
        <strain evidence="3 4">G-1-1-1</strain>
    </source>
</reference>
<evidence type="ECO:0000259" key="2">
    <source>
        <dbReference type="Pfam" id="PF08327"/>
    </source>
</evidence>
<dbReference type="SUPFAM" id="SSF55961">
    <property type="entry name" value="Bet v1-like"/>
    <property type="match status" value="1"/>
</dbReference>
<name>A0A858RRL0_9BACT</name>
<feature type="domain" description="Activator of Hsp90 ATPase homologue 1/2-like C-terminal" evidence="2">
    <location>
        <begin position="30"/>
        <end position="156"/>
    </location>
</feature>
<protein>
    <submittedName>
        <fullName evidence="3">Polyketide cyclase</fullName>
    </submittedName>
</protein>
<evidence type="ECO:0000313" key="3">
    <source>
        <dbReference type="EMBL" id="QJE99184.1"/>
    </source>
</evidence>
<comment type="similarity">
    <text evidence="1">Belongs to the AHA1 family.</text>
</comment>
<dbReference type="EMBL" id="CP051774">
    <property type="protein sequence ID" value="QJE99184.1"/>
    <property type="molecule type" value="Genomic_DNA"/>
</dbReference>
<proteinExistence type="inferred from homology"/>